<evidence type="ECO:0000256" key="7">
    <source>
        <dbReference type="ARBA" id="ARBA00022840"/>
    </source>
</evidence>
<keyword evidence="3" id="KW-0597">Phosphoprotein</keyword>
<keyword evidence="10" id="KW-0472">Membrane</keyword>
<dbReference type="GO" id="GO:0016020">
    <property type="term" value="C:membrane"/>
    <property type="evidence" value="ECO:0007669"/>
    <property type="project" value="InterPro"/>
</dbReference>
<evidence type="ECO:0000259" key="12">
    <source>
        <dbReference type="Pfam" id="PF13796"/>
    </source>
</evidence>
<keyword evidence="4" id="KW-0808">Transferase</keyword>
<gene>
    <name evidence="13" type="ORF">BJ960_002373</name>
</gene>
<dbReference type="Proteomes" id="UP000586095">
    <property type="component" value="Unassembled WGS sequence"/>
</dbReference>
<dbReference type="InterPro" id="IPR036890">
    <property type="entry name" value="HATPase_C_sf"/>
</dbReference>
<dbReference type="GO" id="GO:0000155">
    <property type="term" value="F:phosphorelay sensor kinase activity"/>
    <property type="evidence" value="ECO:0007669"/>
    <property type="project" value="InterPro"/>
</dbReference>
<dbReference type="Gene3D" id="1.20.5.1930">
    <property type="match status" value="1"/>
</dbReference>
<name>A0A852RFC5_9MICO</name>
<reference evidence="13 14" key="1">
    <citation type="submission" date="2020-07" db="EMBL/GenBank/DDBJ databases">
        <title>Sequencing the genomes of 1000 actinobacteria strains.</title>
        <authorList>
            <person name="Klenk H.-P."/>
        </authorList>
    </citation>
    <scope>NUCLEOTIDE SEQUENCE [LARGE SCALE GENOMIC DNA]</scope>
    <source>
        <strain evidence="13 14">DSM 17380</strain>
    </source>
</reference>
<organism evidence="13 14">
    <name type="scientific">Leucobacter aridicollis</name>
    <dbReference type="NCBI Taxonomy" id="283878"/>
    <lineage>
        <taxon>Bacteria</taxon>
        <taxon>Bacillati</taxon>
        <taxon>Actinomycetota</taxon>
        <taxon>Actinomycetes</taxon>
        <taxon>Micrococcales</taxon>
        <taxon>Microbacteriaceae</taxon>
        <taxon>Leucobacter</taxon>
    </lineage>
</organism>
<feature type="domain" description="Signal transduction histidine kinase subgroup 3 dimerisation and phosphoacceptor" evidence="11">
    <location>
        <begin position="220"/>
        <end position="288"/>
    </location>
</feature>
<dbReference type="Gene3D" id="3.30.565.10">
    <property type="entry name" value="Histidine kinase-like ATPase, C-terminal domain"/>
    <property type="match status" value="1"/>
</dbReference>
<dbReference type="SUPFAM" id="SSF55874">
    <property type="entry name" value="ATPase domain of HSP90 chaperone/DNA topoisomerase II/histidine kinase"/>
    <property type="match status" value="1"/>
</dbReference>
<evidence type="ECO:0000256" key="2">
    <source>
        <dbReference type="ARBA" id="ARBA00012438"/>
    </source>
</evidence>
<dbReference type="PANTHER" id="PTHR24421">
    <property type="entry name" value="NITRATE/NITRITE SENSOR PROTEIN NARX-RELATED"/>
    <property type="match status" value="1"/>
</dbReference>
<comment type="catalytic activity">
    <reaction evidence="1">
        <text>ATP + protein L-histidine = ADP + protein N-phospho-L-histidine.</text>
        <dbReference type="EC" id="2.7.13.3"/>
    </reaction>
</comment>
<dbReference type="RefSeq" id="WP_185987439.1">
    <property type="nucleotide sequence ID" value="NZ_BAAALZ010000001.1"/>
</dbReference>
<evidence type="ECO:0000256" key="4">
    <source>
        <dbReference type="ARBA" id="ARBA00022679"/>
    </source>
</evidence>
<sequence length="441" mass="47313">MKAQTVWQALMLPPWQFLASGWPWRALAFVVTSALLAPILISVLVPTILLLPFWGIALSRLDRQRLVLLGLPRPPSGHVPVPRGERQNWLGVRLTEPATWREMLSLLLGIVFGAVSLAVVGAEGLVVAVGVALSSMALNGALSANLFGDIVIDLGPETWWWPIPVIAFALLLFGYVNGLLAALHGGCLRWLLAPRIAEIDERVARLTRSRATLVAANEAERRRIERDLHDGVQQELVAIAARLGILELELQHGDDAARMAALEAAQQQTERALDSLRSTVRGIHPAVLSDHGVAAALTELASRSAMPLRIEDRGFPRLSPAREAAAYFFVAEALTNAAKHTSASVVRVALAADDERAYVIASDTGHGGVDVDRGTGLRGLRERADALDGELAIDSPVGGPTRLTLSFPLADAAPQPSESDRRAFIASGPERSVVADAHPAR</sequence>
<evidence type="ECO:0000256" key="1">
    <source>
        <dbReference type="ARBA" id="ARBA00000085"/>
    </source>
</evidence>
<comment type="caution">
    <text evidence="13">The sequence shown here is derived from an EMBL/GenBank/DDBJ whole genome shotgun (WGS) entry which is preliminary data.</text>
</comment>
<evidence type="ECO:0000256" key="8">
    <source>
        <dbReference type="ARBA" id="ARBA00023012"/>
    </source>
</evidence>
<proteinExistence type="predicted"/>
<keyword evidence="8" id="KW-0902">Two-component regulatory system</keyword>
<evidence type="ECO:0000256" key="3">
    <source>
        <dbReference type="ARBA" id="ARBA00022553"/>
    </source>
</evidence>
<keyword evidence="5" id="KW-0547">Nucleotide-binding</keyword>
<dbReference type="PANTHER" id="PTHR24421:SF10">
    <property type="entry name" value="NITRATE_NITRITE SENSOR PROTEIN NARQ"/>
    <property type="match status" value="1"/>
</dbReference>
<dbReference type="EC" id="2.7.13.3" evidence="2"/>
<dbReference type="AlphaFoldDB" id="A0A852RFC5"/>
<feature type="transmembrane region" description="Helical" evidence="10">
    <location>
        <begin position="159"/>
        <end position="183"/>
    </location>
</feature>
<dbReference type="GO" id="GO:0046983">
    <property type="term" value="F:protein dimerization activity"/>
    <property type="evidence" value="ECO:0007669"/>
    <property type="project" value="InterPro"/>
</dbReference>
<dbReference type="GO" id="GO:0005524">
    <property type="term" value="F:ATP binding"/>
    <property type="evidence" value="ECO:0007669"/>
    <property type="project" value="UniProtKB-KW"/>
</dbReference>
<feature type="transmembrane region" description="Helical" evidence="10">
    <location>
        <begin position="26"/>
        <end position="56"/>
    </location>
</feature>
<dbReference type="Pfam" id="PF07730">
    <property type="entry name" value="HisKA_3"/>
    <property type="match status" value="1"/>
</dbReference>
<keyword evidence="14" id="KW-1185">Reference proteome</keyword>
<evidence type="ECO:0000256" key="10">
    <source>
        <dbReference type="SAM" id="Phobius"/>
    </source>
</evidence>
<dbReference type="InterPro" id="IPR050482">
    <property type="entry name" value="Sensor_HK_TwoCompSys"/>
</dbReference>
<dbReference type="InterPro" id="IPR025828">
    <property type="entry name" value="Put_sensor_dom"/>
</dbReference>
<feature type="region of interest" description="Disordered" evidence="9">
    <location>
        <begin position="411"/>
        <end position="441"/>
    </location>
</feature>
<accession>A0A852RFC5</accession>
<dbReference type="EMBL" id="JACCBD010000001">
    <property type="protein sequence ID" value="NYD27570.1"/>
    <property type="molecule type" value="Genomic_DNA"/>
</dbReference>
<evidence type="ECO:0000313" key="14">
    <source>
        <dbReference type="Proteomes" id="UP000586095"/>
    </source>
</evidence>
<keyword evidence="7" id="KW-0067">ATP-binding</keyword>
<dbReference type="Pfam" id="PF13796">
    <property type="entry name" value="Sensor"/>
    <property type="match status" value="1"/>
</dbReference>
<evidence type="ECO:0000313" key="13">
    <source>
        <dbReference type="EMBL" id="NYD27570.1"/>
    </source>
</evidence>
<keyword evidence="6 13" id="KW-0418">Kinase</keyword>
<dbReference type="CDD" id="cd16917">
    <property type="entry name" value="HATPase_UhpB-NarQ-NarX-like"/>
    <property type="match status" value="1"/>
</dbReference>
<feature type="domain" description="Putative sensor" evidence="12">
    <location>
        <begin position="27"/>
        <end position="192"/>
    </location>
</feature>
<keyword evidence="10" id="KW-0812">Transmembrane</keyword>
<evidence type="ECO:0000256" key="9">
    <source>
        <dbReference type="SAM" id="MobiDB-lite"/>
    </source>
</evidence>
<dbReference type="InterPro" id="IPR011712">
    <property type="entry name" value="Sig_transdc_His_kin_sub3_dim/P"/>
</dbReference>
<feature type="transmembrane region" description="Helical" evidence="10">
    <location>
        <begin position="106"/>
        <end position="139"/>
    </location>
</feature>
<protein>
    <recommendedName>
        <fullName evidence="2">histidine kinase</fullName>
        <ecNumber evidence="2">2.7.13.3</ecNumber>
    </recommendedName>
</protein>
<keyword evidence="10" id="KW-1133">Transmembrane helix</keyword>
<evidence type="ECO:0000256" key="5">
    <source>
        <dbReference type="ARBA" id="ARBA00022741"/>
    </source>
</evidence>
<evidence type="ECO:0000259" key="11">
    <source>
        <dbReference type="Pfam" id="PF07730"/>
    </source>
</evidence>
<evidence type="ECO:0000256" key="6">
    <source>
        <dbReference type="ARBA" id="ARBA00022777"/>
    </source>
</evidence>